<dbReference type="EMBL" id="FPBO01000022">
    <property type="protein sequence ID" value="SFV03917.1"/>
    <property type="molecule type" value="Genomic_DNA"/>
</dbReference>
<accession>A0A1I7L2K4</accession>
<proteinExistence type="predicted"/>
<dbReference type="AlphaFoldDB" id="A0A1I7L2K4"/>
<protein>
    <submittedName>
        <fullName evidence="1">Uncharacterized protein</fullName>
    </submittedName>
</protein>
<sequence>MMKNVRIHPLIPTLPGLAERNPQKGETAASFTAQAIREDMEHRQEWSEFVARGIASRDEAKRTGIYVAPDAVIGRLGRMLARIKANRTRLTPQVEHAGEFTRQGRDSDRY</sequence>
<dbReference type="Proteomes" id="UP000199391">
    <property type="component" value="Unassembled WGS sequence"/>
</dbReference>
<evidence type="ECO:0000313" key="2">
    <source>
        <dbReference type="Proteomes" id="UP000199391"/>
    </source>
</evidence>
<name>A0A1I7L2K4_9BURK</name>
<organism evidence="1 2">
    <name type="scientific">Pseudoduganella namucuonensis</name>
    <dbReference type="NCBI Taxonomy" id="1035707"/>
    <lineage>
        <taxon>Bacteria</taxon>
        <taxon>Pseudomonadati</taxon>
        <taxon>Pseudomonadota</taxon>
        <taxon>Betaproteobacteria</taxon>
        <taxon>Burkholderiales</taxon>
        <taxon>Oxalobacteraceae</taxon>
        <taxon>Telluria group</taxon>
        <taxon>Pseudoduganella</taxon>
    </lineage>
</organism>
<gene>
    <name evidence="1" type="ORF">SAMN05216552_102275</name>
</gene>
<keyword evidence="2" id="KW-1185">Reference proteome</keyword>
<reference evidence="2" key="1">
    <citation type="submission" date="2016-10" db="EMBL/GenBank/DDBJ databases">
        <authorList>
            <person name="Varghese N."/>
            <person name="Submissions S."/>
        </authorList>
    </citation>
    <scope>NUCLEOTIDE SEQUENCE [LARGE SCALE GENOMIC DNA]</scope>
    <source>
        <strain evidence="2">CGMCC 1.11014</strain>
    </source>
</reference>
<dbReference type="STRING" id="1035707.SAMN05216552_102275"/>
<dbReference type="RefSeq" id="WP_177307408.1">
    <property type="nucleotide sequence ID" value="NZ_FPBO01000022.1"/>
</dbReference>
<evidence type="ECO:0000313" key="1">
    <source>
        <dbReference type="EMBL" id="SFV03917.1"/>
    </source>
</evidence>